<organism evidence="1 2">
    <name type="scientific">Eumeta variegata</name>
    <name type="common">Bagworm moth</name>
    <name type="synonym">Eumeta japonica</name>
    <dbReference type="NCBI Taxonomy" id="151549"/>
    <lineage>
        <taxon>Eukaryota</taxon>
        <taxon>Metazoa</taxon>
        <taxon>Ecdysozoa</taxon>
        <taxon>Arthropoda</taxon>
        <taxon>Hexapoda</taxon>
        <taxon>Insecta</taxon>
        <taxon>Pterygota</taxon>
        <taxon>Neoptera</taxon>
        <taxon>Endopterygota</taxon>
        <taxon>Lepidoptera</taxon>
        <taxon>Glossata</taxon>
        <taxon>Ditrysia</taxon>
        <taxon>Tineoidea</taxon>
        <taxon>Psychidae</taxon>
        <taxon>Oiketicinae</taxon>
        <taxon>Eumeta</taxon>
    </lineage>
</organism>
<comment type="caution">
    <text evidence="1">The sequence shown here is derived from an EMBL/GenBank/DDBJ whole genome shotgun (WGS) entry which is preliminary data.</text>
</comment>
<sequence length="114" mass="12508">MPKSQTPSAIGAIIKSQYLFDWRFRVMVPLSVELTPGARLGLDSVVQKFGWNLPHNCGARKRGGMRDVMKQDGVNKMVPPSPATLVLVYLSQTGNVSRGFEFTTALDTDLVLKG</sequence>
<dbReference type="EMBL" id="BGZK01000023">
    <property type="protein sequence ID" value="GBP06600.1"/>
    <property type="molecule type" value="Genomic_DNA"/>
</dbReference>
<dbReference type="Proteomes" id="UP000299102">
    <property type="component" value="Unassembled WGS sequence"/>
</dbReference>
<name>A0A4C1SZA4_EUMVA</name>
<proteinExistence type="predicted"/>
<evidence type="ECO:0000313" key="1">
    <source>
        <dbReference type="EMBL" id="GBP06600.1"/>
    </source>
</evidence>
<dbReference type="AlphaFoldDB" id="A0A4C1SZA4"/>
<keyword evidence="2" id="KW-1185">Reference proteome</keyword>
<accession>A0A4C1SZA4</accession>
<reference evidence="1 2" key="1">
    <citation type="journal article" date="2019" name="Commun. Biol.">
        <title>The bagworm genome reveals a unique fibroin gene that provides high tensile strength.</title>
        <authorList>
            <person name="Kono N."/>
            <person name="Nakamura H."/>
            <person name="Ohtoshi R."/>
            <person name="Tomita M."/>
            <person name="Numata K."/>
            <person name="Arakawa K."/>
        </authorList>
    </citation>
    <scope>NUCLEOTIDE SEQUENCE [LARGE SCALE GENOMIC DNA]</scope>
</reference>
<evidence type="ECO:0000313" key="2">
    <source>
        <dbReference type="Proteomes" id="UP000299102"/>
    </source>
</evidence>
<protein>
    <submittedName>
        <fullName evidence="1">Uncharacterized protein</fullName>
    </submittedName>
</protein>
<gene>
    <name evidence="1" type="ORF">EVAR_92586_1</name>
</gene>